<dbReference type="AlphaFoldDB" id="A0A238F692"/>
<evidence type="ECO:0000313" key="1">
    <source>
        <dbReference type="EMBL" id="SCV68637.1"/>
    </source>
</evidence>
<dbReference type="EMBL" id="FMSP01000003">
    <property type="protein sequence ID" value="SCV68637.1"/>
    <property type="molecule type" value="Genomic_DNA"/>
</dbReference>
<sequence>MRKSQKSQEAESDAAYQDMNLEKRWSDCHPPDDVTKPHLLSLLAISWMRLISSSLGGSLFT</sequence>
<accession>A0A238F692</accession>
<reference evidence="2" key="1">
    <citation type="submission" date="2016-09" db="EMBL/GenBank/DDBJ databases">
        <authorList>
            <person name="Jeantristanb JTB J.-T."/>
            <person name="Ricardo R."/>
        </authorList>
    </citation>
    <scope>NUCLEOTIDE SEQUENCE [LARGE SCALE GENOMIC DNA]</scope>
</reference>
<dbReference type="Proteomes" id="UP000198372">
    <property type="component" value="Unassembled WGS sequence"/>
</dbReference>
<evidence type="ECO:0000313" key="2">
    <source>
        <dbReference type="Proteomes" id="UP000198372"/>
    </source>
</evidence>
<protein>
    <submittedName>
        <fullName evidence="1">BQ2448_758 protein</fullName>
    </submittedName>
</protein>
<gene>
    <name evidence="1" type="ORF">BQ2448_758</name>
</gene>
<keyword evidence="2" id="KW-1185">Reference proteome</keyword>
<name>A0A238F692_9BASI</name>
<organism evidence="1 2">
    <name type="scientific">Microbotryum intermedium</name>
    <dbReference type="NCBI Taxonomy" id="269621"/>
    <lineage>
        <taxon>Eukaryota</taxon>
        <taxon>Fungi</taxon>
        <taxon>Dikarya</taxon>
        <taxon>Basidiomycota</taxon>
        <taxon>Pucciniomycotina</taxon>
        <taxon>Microbotryomycetes</taxon>
        <taxon>Microbotryales</taxon>
        <taxon>Microbotryaceae</taxon>
        <taxon>Microbotryum</taxon>
    </lineage>
</organism>
<proteinExistence type="predicted"/>